<evidence type="ECO:0008006" key="4">
    <source>
        <dbReference type="Google" id="ProtNLM"/>
    </source>
</evidence>
<proteinExistence type="predicted"/>
<keyword evidence="3" id="KW-1185">Reference proteome</keyword>
<dbReference type="EMBL" id="CAKOGL010000020">
    <property type="protein sequence ID" value="CAH2098724.1"/>
    <property type="molecule type" value="Genomic_DNA"/>
</dbReference>
<keyword evidence="1" id="KW-0732">Signal</keyword>
<sequence length="176" mass="20165">MKCTVISIKVFVIFLYFSLPNASAEDKGIHLKKSSNNNSKTPLILLLLKKTANSINELDPDNDDVETPGISAVEPPHDQKLYNFYAVLRTTQENEDIDDEADNVFEKTKDVLREALRSRCNRLDTCVQKCPLKKKYTCTLTCKEVYDDYNVCEKPKKKECKKPKCGKTMPPSWLLR</sequence>
<organism evidence="2 3">
    <name type="scientific">Euphydryas editha</name>
    <name type="common">Edith's checkerspot</name>
    <dbReference type="NCBI Taxonomy" id="104508"/>
    <lineage>
        <taxon>Eukaryota</taxon>
        <taxon>Metazoa</taxon>
        <taxon>Ecdysozoa</taxon>
        <taxon>Arthropoda</taxon>
        <taxon>Hexapoda</taxon>
        <taxon>Insecta</taxon>
        <taxon>Pterygota</taxon>
        <taxon>Neoptera</taxon>
        <taxon>Endopterygota</taxon>
        <taxon>Lepidoptera</taxon>
        <taxon>Glossata</taxon>
        <taxon>Ditrysia</taxon>
        <taxon>Papilionoidea</taxon>
        <taxon>Nymphalidae</taxon>
        <taxon>Nymphalinae</taxon>
        <taxon>Euphydryas</taxon>
    </lineage>
</organism>
<dbReference type="AlphaFoldDB" id="A0AAU9UM58"/>
<gene>
    <name evidence="2" type="ORF">EEDITHA_LOCUS13810</name>
</gene>
<evidence type="ECO:0000256" key="1">
    <source>
        <dbReference type="SAM" id="SignalP"/>
    </source>
</evidence>
<dbReference type="Proteomes" id="UP001153954">
    <property type="component" value="Unassembled WGS sequence"/>
</dbReference>
<feature type="signal peptide" evidence="1">
    <location>
        <begin position="1"/>
        <end position="24"/>
    </location>
</feature>
<evidence type="ECO:0000313" key="3">
    <source>
        <dbReference type="Proteomes" id="UP001153954"/>
    </source>
</evidence>
<reference evidence="2" key="1">
    <citation type="submission" date="2022-03" db="EMBL/GenBank/DDBJ databases">
        <authorList>
            <person name="Tunstrom K."/>
        </authorList>
    </citation>
    <scope>NUCLEOTIDE SEQUENCE</scope>
</reference>
<name>A0AAU9UM58_EUPED</name>
<evidence type="ECO:0000313" key="2">
    <source>
        <dbReference type="EMBL" id="CAH2098724.1"/>
    </source>
</evidence>
<comment type="caution">
    <text evidence="2">The sequence shown here is derived from an EMBL/GenBank/DDBJ whole genome shotgun (WGS) entry which is preliminary data.</text>
</comment>
<feature type="chain" id="PRO_5043773578" description="Seminal fluid protein HACP020" evidence="1">
    <location>
        <begin position="25"/>
        <end position="176"/>
    </location>
</feature>
<accession>A0AAU9UM58</accession>
<protein>
    <recommendedName>
        <fullName evidence="4">Seminal fluid protein HACP020</fullName>
    </recommendedName>
</protein>